<evidence type="ECO:0000256" key="7">
    <source>
        <dbReference type="ARBA" id="ARBA00023004"/>
    </source>
</evidence>
<protein>
    <recommendedName>
        <fullName evidence="9">Acireductone dioxygenase</fullName>
    </recommendedName>
    <alternativeName>
        <fullName evidence="9">1,2-dihydroxy-3-keto-5-methylthiopentene dioxygenase</fullName>
        <shortName evidence="9">DHK-MTPene dioxygenase</shortName>
    </alternativeName>
    <alternativeName>
        <fullName evidence="9">Acireductone dioxygenase (Fe(2+)-requiring)</fullName>
        <shortName evidence="9">ARD'</shortName>
        <shortName evidence="9">Fe-ARD</shortName>
        <ecNumber evidence="9">1.13.11.54</ecNumber>
    </alternativeName>
    <alternativeName>
        <fullName evidence="9">Acireductone dioxygenase (Ni(2+)-requiring)</fullName>
        <shortName evidence="9">ARD</shortName>
        <shortName evidence="9">Ni-ARD</shortName>
        <ecNumber evidence="9">1.13.11.53</ecNumber>
    </alternativeName>
</protein>
<dbReference type="GO" id="GO:0010308">
    <property type="term" value="F:acireductone dioxygenase (Ni2+-requiring) activity"/>
    <property type="evidence" value="ECO:0007669"/>
    <property type="project" value="UniProtKB-UniRule"/>
</dbReference>
<feature type="binding site" evidence="9">
    <location>
        <position position="97"/>
    </location>
    <ligand>
        <name>Fe(2+)</name>
        <dbReference type="ChEBI" id="CHEBI:29033"/>
    </ligand>
</feature>
<evidence type="ECO:0000313" key="11">
    <source>
        <dbReference type="Proteomes" id="UP000235584"/>
    </source>
</evidence>
<evidence type="ECO:0000256" key="2">
    <source>
        <dbReference type="ARBA" id="ARBA00022596"/>
    </source>
</evidence>
<evidence type="ECO:0000256" key="8">
    <source>
        <dbReference type="ARBA" id="ARBA00023167"/>
    </source>
</evidence>
<dbReference type="GO" id="GO:0019284">
    <property type="term" value="P:L-methionine salvage from S-adenosylmethionine"/>
    <property type="evidence" value="ECO:0007669"/>
    <property type="project" value="InterPro"/>
</dbReference>
<gene>
    <name evidence="9" type="primary">mtnD</name>
    <name evidence="10" type="ORF">C0V70_15955</name>
</gene>
<sequence length="173" mass="20118">MAKLFLAKTNETITDFPKIKEYLNAHKIMIEKWEANTKLADDADQETILAAYAHELKPFMEKYGYPTADVINVTPATPNLQAIREKFMKEHRHSDDEIRFFVDGEGIFWFHLDNDEVIAVTCNAGDFMSVPKNFRHWFDLHPKYFVKAIRIFSNIEGWVPHYTNSGVDASYNP</sequence>
<evidence type="ECO:0000256" key="5">
    <source>
        <dbReference type="ARBA" id="ARBA00022964"/>
    </source>
</evidence>
<dbReference type="GO" id="GO:0019509">
    <property type="term" value="P:L-methionine salvage from methylthioadenosine"/>
    <property type="evidence" value="ECO:0007669"/>
    <property type="project" value="UniProtKB-UniRule"/>
</dbReference>
<feature type="binding site" evidence="9">
    <location>
        <position position="91"/>
    </location>
    <ligand>
        <name>Fe(2+)</name>
        <dbReference type="ChEBI" id="CHEBI:29033"/>
    </ligand>
</feature>
<evidence type="ECO:0000256" key="9">
    <source>
        <dbReference type="HAMAP-Rule" id="MF_01682"/>
    </source>
</evidence>
<proteinExistence type="inferred from homology"/>
<comment type="pathway">
    <text evidence="9">Amino-acid biosynthesis; L-methionine biosynthesis via salvage pathway; L-methionine from S-methyl-5-thio-alpha-D-ribose 1-phosphate: step 5/6.</text>
</comment>
<dbReference type="GO" id="GO:0005506">
    <property type="term" value="F:iron ion binding"/>
    <property type="evidence" value="ECO:0007669"/>
    <property type="project" value="UniProtKB-UniRule"/>
</dbReference>
<dbReference type="InterPro" id="IPR014710">
    <property type="entry name" value="RmlC-like_jellyroll"/>
</dbReference>
<reference evidence="10 11" key="1">
    <citation type="submission" date="2018-01" db="EMBL/GenBank/DDBJ databases">
        <title>Complete genome sequence of Bacteriovorax stolpii DSM12778.</title>
        <authorList>
            <person name="Tang B."/>
            <person name="Chang J."/>
        </authorList>
    </citation>
    <scope>NUCLEOTIDE SEQUENCE [LARGE SCALE GENOMIC DNA]</scope>
    <source>
        <strain evidence="10 11">DSM 12778</strain>
    </source>
</reference>
<dbReference type="Pfam" id="PF03079">
    <property type="entry name" value="ARD"/>
    <property type="match status" value="1"/>
</dbReference>
<feature type="site" description="May play a role in transmitting local conformational changes" evidence="9">
    <location>
        <position position="96"/>
    </location>
</feature>
<dbReference type="InterPro" id="IPR011051">
    <property type="entry name" value="RmlC_Cupin_sf"/>
</dbReference>
<keyword evidence="6 9" id="KW-0560">Oxidoreductase</keyword>
<evidence type="ECO:0000256" key="4">
    <source>
        <dbReference type="ARBA" id="ARBA00022723"/>
    </source>
</evidence>
<dbReference type="Proteomes" id="UP000235584">
    <property type="component" value="Chromosome"/>
</dbReference>
<comment type="cofactor">
    <cofactor evidence="9">
        <name>Ni(2+)</name>
        <dbReference type="ChEBI" id="CHEBI:49786"/>
    </cofactor>
    <text evidence="9">Binds 1 nickel ion per monomer.</text>
</comment>
<dbReference type="EMBL" id="CP025704">
    <property type="protein sequence ID" value="AUN99572.1"/>
    <property type="molecule type" value="Genomic_DNA"/>
</dbReference>
<keyword evidence="11" id="KW-1185">Reference proteome</keyword>
<feature type="binding site" evidence="9">
    <location>
        <position position="93"/>
    </location>
    <ligand>
        <name>Fe(2+)</name>
        <dbReference type="ChEBI" id="CHEBI:29033"/>
    </ligand>
</feature>
<feature type="binding site" evidence="9">
    <location>
        <position position="136"/>
    </location>
    <ligand>
        <name>Ni(2+)</name>
        <dbReference type="ChEBI" id="CHEBI:49786"/>
    </ligand>
</feature>
<dbReference type="UniPathway" id="UPA00904">
    <property type="reaction ID" value="UER00878"/>
</dbReference>
<accession>A0A2K9NVN0</accession>
<dbReference type="GO" id="GO:0010309">
    <property type="term" value="F:acireductone dioxygenase [iron(II)-requiring] activity"/>
    <property type="evidence" value="ECO:0007669"/>
    <property type="project" value="UniProtKB-UniRule"/>
</dbReference>
<keyword evidence="5 9" id="KW-0223">Dioxygenase</keyword>
<keyword evidence="7 9" id="KW-0408">Iron</keyword>
<dbReference type="Gene3D" id="2.60.120.10">
    <property type="entry name" value="Jelly Rolls"/>
    <property type="match status" value="1"/>
</dbReference>
<dbReference type="InterPro" id="IPR023956">
    <property type="entry name" value="ARD_bac"/>
</dbReference>
<dbReference type="AlphaFoldDB" id="A0A2K9NVN0"/>
<dbReference type="PANTHER" id="PTHR23418">
    <property type="entry name" value="ACIREDUCTONE DIOXYGENASE"/>
    <property type="match status" value="1"/>
</dbReference>
<keyword evidence="8 9" id="KW-0486">Methionine biosynthesis</keyword>
<keyword evidence="2 9" id="KW-0533">Nickel</keyword>
<evidence type="ECO:0000256" key="3">
    <source>
        <dbReference type="ARBA" id="ARBA00022605"/>
    </source>
</evidence>
<name>A0A2K9NVN0_BACTC</name>
<evidence type="ECO:0000256" key="1">
    <source>
        <dbReference type="ARBA" id="ARBA00000428"/>
    </source>
</evidence>
<feature type="site" description="Important to generate the dianion" evidence="9">
    <location>
        <position position="99"/>
    </location>
</feature>
<feature type="binding site" evidence="9">
    <location>
        <position position="136"/>
    </location>
    <ligand>
        <name>Fe(2+)</name>
        <dbReference type="ChEBI" id="CHEBI:29033"/>
    </ligand>
</feature>
<feature type="binding site" evidence="9">
    <location>
        <position position="97"/>
    </location>
    <ligand>
        <name>Ni(2+)</name>
        <dbReference type="ChEBI" id="CHEBI:49786"/>
    </ligand>
</feature>
<dbReference type="EC" id="1.13.11.54" evidence="9"/>
<feature type="site" description="May play a role in metal incorporation in vivo" evidence="9">
    <location>
        <position position="90"/>
    </location>
</feature>
<dbReference type="EC" id="1.13.11.53" evidence="9"/>
<feature type="binding site" evidence="9">
    <location>
        <position position="91"/>
    </location>
    <ligand>
        <name>Ni(2+)</name>
        <dbReference type="ChEBI" id="CHEBI:49786"/>
    </ligand>
</feature>
<comment type="similarity">
    <text evidence="9">Belongs to the acireductone dioxygenase (ARD) family.</text>
</comment>
<dbReference type="GO" id="GO:0016151">
    <property type="term" value="F:nickel cation binding"/>
    <property type="evidence" value="ECO:0007669"/>
    <property type="project" value="UniProtKB-UniRule"/>
</dbReference>
<comment type="catalytic activity">
    <reaction evidence="9">
        <text>1,2-dihydroxy-5-(methylsulfanyl)pent-1-en-3-one + O2 = 3-(methylsulfanyl)propanoate + CO + formate + 2 H(+)</text>
        <dbReference type="Rhea" id="RHEA:14161"/>
        <dbReference type="ChEBI" id="CHEBI:15378"/>
        <dbReference type="ChEBI" id="CHEBI:15379"/>
        <dbReference type="ChEBI" id="CHEBI:15740"/>
        <dbReference type="ChEBI" id="CHEBI:17245"/>
        <dbReference type="ChEBI" id="CHEBI:49016"/>
        <dbReference type="ChEBI" id="CHEBI:49252"/>
        <dbReference type="EC" id="1.13.11.53"/>
    </reaction>
</comment>
<organism evidence="10 11">
    <name type="scientific">Bacteriovorax stolpii</name>
    <name type="common">Bdellovibrio stolpii</name>
    <dbReference type="NCBI Taxonomy" id="960"/>
    <lineage>
        <taxon>Bacteria</taxon>
        <taxon>Pseudomonadati</taxon>
        <taxon>Bdellovibrionota</taxon>
        <taxon>Bacteriovoracia</taxon>
        <taxon>Bacteriovoracales</taxon>
        <taxon>Bacteriovoracaceae</taxon>
        <taxon>Bacteriovorax</taxon>
    </lineage>
</organism>
<dbReference type="HAMAP" id="MF_01682">
    <property type="entry name" value="Salvage_MtnD"/>
    <property type="match status" value="1"/>
</dbReference>
<dbReference type="SUPFAM" id="SSF51182">
    <property type="entry name" value="RmlC-like cupins"/>
    <property type="match status" value="1"/>
</dbReference>
<comment type="function">
    <text evidence="9">Catalyzes 2 different reactions between oxygene and the acireductone 1,2-dihydroxy-3-keto-5-methylthiopentene (DHK-MTPene) depending upon the metal bound in the active site. Fe-containing acireductone dioxygenase (Fe-ARD) produces formate and 2-keto-4-methylthiobutyrate (KMTB), the alpha-ketoacid precursor of methionine in the methionine recycle pathway. Ni-containing acireductone dioxygenase (Ni-ARD) produces methylthiopropionate, carbon monoxide and formate, and does not lie on the methionine recycle pathway.</text>
</comment>
<dbReference type="KEGG" id="bsto:C0V70_15955"/>
<keyword evidence="4 9" id="KW-0479">Metal-binding</keyword>
<feature type="binding site" evidence="9">
    <location>
        <position position="93"/>
    </location>
    <ligand>
        <name>Ni(2+)</name>
        <dbReference type="ChEBI" id="CHEBI:49786"/>
    </ligand>
</feature>
<dbReference type="PANTHER" id="PTHR23418:SF0">
    <property type="entry name" value="ACIREDUCTONE DIOXYGENASE"/>
    <property type="match status" value="1"/>
</dbReference>
<comment type="catalytic activity">
    <reaction evidence="1 9">
        <text>1,2-dihydroxy-5-(methylsulfanyl)pent-1-en-3-one + O2 = 4-methylsulfanyl-2-oxobutanoate + formate + 2 H(+)</text>
        <dbReference type="Rhea" id="RHEA:24504"/>
        <dbReference type="ChEBI" id="CHEBI:15378"/>
        <dbReference type="ChEBI" id="CHEBI:15379"/>
        <dbReference type="ChEBI" id="CHEBI:15740"/>
        <dbReference type="ChEBI" id="CHEBI:16723"/>
        <dbReference type="ChEBI" id="CHEBI:49252"/>
        <dbReference type="EC" id="1.13.11.54"/>
    </reaction>
</comment>
<keyword evidence="3 9" id="KW-0028">Amino-acid biosynthesis</keyword>
<comment type="subunit">
    <text evidence="9">Monomer.</text>
</comment>
<dbReference type="RefSeq" id="WP_102244863.1">
    <property type="nucleotide sequence ID" value="NZ_CP025704.1"/>
</dbReference>
<evidence type="ECO:0000256" key="6">
    <source>
        <dbReference type="ARBA" id="ARBA00023002"/>
    </source>
</evidence>
<comment type="cofactor">
    <cofactor evidence="9">
        <name>Fe(2+)</name>
        <dbReference type="ChEBI" id="CHEBI:29033"/>
    </cofactor>
    <text evidence="9">Binds 1 Fe(2+) cation per monomer.</text>
</comment>
<dbReference type="InterPro" id="IPR004313">
    <property type="entry name" value="ARD"/>
</dbReference>
<dbReference type="CDD" id="cd02232">
    <property type="entry name" value="cupin_ARD"/>
    <property type="match status" value="1"/>
</dbReference>
<evidence type="ECO:0000313" key="10">
    <source>
        <dbReference type="EMBL" id="AUN99572.1"/>
    </source>
</evidence>